<evidence type="ECO:0000313" key="4">
    <source>
        <dbReference type="Proteomes" id="UP000006727"/>
    </source>
</evidence>
<proteinExistence type="predicted"/>
<dbReference type="Gramene" id="Pp3c3_33200V3.2">
    <property type="protein sequence ID" value="PAC:32944830.CDS.1"/>
    <property type="gene ID" value="Pp3c3_33200"/>
</dbReference>
<evidence type="ECO:0000313" key="2">
    <source>
        <dbReference type="EMBL" id="PNR58318.1"/>
    </source>
</evidence>
<evidence type="ECO:0000256" key="1">
    <source>
        <dbReference type="SAM" id="MobiDB-lite"/>
    </source>
</evidence>
<feature type="region of interest" description="Disordered" evidence="1">
    <location>
        <begin position="1"/>
        <end position="58"/>
    </location>
</feature>
<organism evidence="2">
    <name type="scientific">Physcomitrium patens</name>
    <name type="common">Spreading-leaved earth moss</name>
    <name type="synonym">Physcomitrella patens</name>
    <dbReference type="NCBI Taxonomy" id="3218"/>
    <lineage>
        <taxon>Eukaryota</taxon>
        <taxon>Viridiplantae</taxon>
        <taxon>Streptophyta</taxon>
        <taxon>Embryophyta</taxon>
        <taxon>Bryophyta</taxon>
        <taxon>Bryophytina</taxon>
        <taxon>Bryopsida</taxon>
        <taxon>Funariidae</taxon>
        <taxon>Funariales</taxon>
        <taxon>Funariaceae</taxon>
        <taxon>Physcomitrium</taxon>
    </lineage>
</organism>
<dbReference type="PaxDb" id="3218-PP1S198_131V6.1"/>
<feature type="compositionally biased region" description="Polar residues" evidence="1">
    <location>
        <begin position="41"/>
        <end position="58"/>
    </location>
</feature>
<dbReference type="AlphaFoldDB" id="A0A2K1KX11"/>
<feature type="compositionally biased region" description="Polar residues" evidence="1">
    <location>
        <begin position="9"/>
        <end position="19"/>
    </location>
</feature>
<reference evidence="2 4" key="2">
    <citation type="journal article" date="2018" name="Plant J.">
        <title>The Physcomitrella patens chromosome-scale assembly reveals moss genome structure and evolution.</title>
        <authorList>
            <person name="Lang D."/>
            <person name="Ullrich K.K."/>
            <person name="Murat F."/>
            <person name="Fuchs J."/>
            <person name="Jenkins J."/>
            <person name="Haas F.B."/>
            <person name="Piednoel M."/>
            <person name="Gundlach H."/>
            <person name="Van Bel M."/>
            <person name="Meyberg R."/>
            <person name="Vives C."/>
            <person name="Morata J."/>
            <person name="Symeonidi A."/>
            <person name="Hiss M."/>
            <person name="Muchero W."/>
            <person name="Kamisugi Y."/>
            <person name="Saleh O."/>
            <person name="Blanc G."/>
            <person name="Decker E.L."/>
            <person name="van Gessel N."/>
            <person name="Grimwood J."/>
            <person name="Hayes R.D."/>
            <person name="Graham S.W."/>
            <person name="Gunter L.E."/>
            <person name="McDaniel S.F."/>
            <person name="Hoernstein S.N.W."/>
            <person name="Larsson A."/>
            <person name="Li F.W."/>
            <person name="Perroud P.F."/>
            <person name="Phillips J."/>
            <person name="Ranjan P."/>
            <person name="Rokshar D.S."/>
            <person name="Rothfels C.J."/>
            <person name="Schneider L."/>
            <person name="Shu S."/>
            <person name="Stevenson D.W."/>
            <person name="Thummler F."/>
            <person name="Tillich M."/>
            <person name="Villarreal Aguilar J.C."/>
            <person name="Widiez T."/>
            <person name="Wong G.K."/>
            <person name="Wymore A."/>
            <person name="Zhang Y."/>
            <person name="Zimmer A.D."/>
            <person name="Quatrano R.S."/>
            <person name="Mayer K.F.X."/>
            <person name="Goodstein D."/>
            <person name="Casacuberta J.M."/>
            <person name="Vandepoele K."/>
            <person name="Reski R."/>
            <person name="Cuming A.C."/>
            <person name="Tuskan G.A."/>
            <person name="Maumus F."/>
            <person name="Salse J."/>
            <person name="Schmutz J."/>
            <person name="Rensing S.A."/>
        </authorList>
    </citation>
    <scope>NUCLEOTIDE SEQUENCE [LARGE SCALE GENOMIC DNA]</scope>
    <source>
        <strain evidence="3 4">cv. Gransden 2004</strain>
    </source>
</reference>
<sequence>MNAMRHSWMKSQTLAQTPPGTEARGRGGIIGNPRVDPPSCPSINSTSPKTRISSTPQQCASKDRYASELLSAVAFMGLVWGSHSSSELERIVDARAHYSMPPAGEREKCHNDAVQWRMMVALGWGYQFSS</sequence>
<dbReference type="Proteomes" id="UP000006727">
    <property type="component" value="Chromosome 3"/>
</dbReference>
<reference evidence="2 4" key="1">
    <citation type="journal article" date="2008" name="Science">
        <title>The Physcomitrella genome reveals evolutionary insights into the conquest of land by plants.</title>
        <authorList>
            <person name="Rensing S."/>
            <person name="Lang D."/>
            <person name="Zimmer A."/>
            <person name="Terry A."/>
            <person name="Salamov A."/>
            <person name="Shapiro H."/>
            <person name="Nishiyama T."/>
            <person name="Perroud P.-F."/>
            <person name="Lindquist E."/>
            <person name="Kamisugi Y."/>
            <person name="Tanahashi T."/>
            <person name="Sakakibara K."/>
            <person name="Fujita T."/>
            <person name="Oishi K."/>
            <person name="Shin-I T."/>
            <person name="Kuroki Y."/>
            <person name="Toyoda A."/>
            <person name="Suzuki Y."/>
            <person name="Hashimoto A."/>
            <person name="Yamaguchi K."/>
            <person name="Sugano A."/>
            <person name="Kohara Y."/>
            <person name="Fujiyama A."/>
            <person name="Anterola A."/>
            <person name="Aoki S."/>
            <person name="Ashton N."/>
            <person name="Barbazuk W.B."/>
            <person name="Barker E."/>
            <person name="Bennetzen J."/>
            <person name="Bezanilla M."/>
            <person name="Blankenship R."/>
            <person name="Cho S.H."/>
            <person name="Dutcher S."/>
            <person name="Estelle M."/>
            <person name="Fawcett J.A."/>
            <person name="Gundlach H."/>
            <person name="Hanada K."/>
            <person name="Heyl A."/>
            <person name="Hicks K.A."/>
            <person name="Hugh J."/>
            <person name="Lohr M."/>
            <person name="Mayer K."/>
            <person name="Melkozernov A."/>
            <person name="Murata T."/>
            <person name="Nelson D."/>
            <person name="Pils B."/>
            <person name="Prigge M."/>
            <person name="Reiss B."/>
            <person name="Renner T."/>
            <person name="Rombauts S."/>
            <person name="Rushton P."/>
            <person name="Sanderfoot A."/>
            <person name="Schween G."/>
            <person name="Shiu S.-H."/>
            <person name="Stueber K."/>
            <person name="Theodoulou F.L."/>
            <person name="Tu H."/>
            <person name="Van de Peer Y."/>
            <person name="Verrier P.J."/>
            <person name="Waters E."/>
            <person name="Wood A."/>
            <person name="Yang L."/>
            <person name="Cove D."/>
            <person name="Cuming A."/>
            <person name="Hasebe M."/>
            <person name="Lucas S."/>
            <person name="Mishler D.B."/>
            <person name="Reski R."/>
            <person name="Grigoriev I."/>
            <person name="Quatrano R.S."/>
            <person name="Boore J.L."/>
        </authorList>
    </citation>
    <scope>NUCLEOTIDE SEQUENCE [LARGE SCALE GENOMIC DNA]</scope>
    <source>
        <strain evidence="3 4">cv. Gransden 2004</strain>
    </source>
</reference>
<keyword evidence="4" id="KW-1185">Reference proteome</keyword>
<protein>
    <submittedName>
        <fullName evidence="2 3">Uncharacterized protein</fullName>
    </submittedName>
</protein>
<evidence type="ECO:0000313" key="3">
    <source>
        <dbReference type="EnsemblPlants" id="PAC:32944829.CDS.1"/>
    </source>
</evidence>
<reference evidence="3" key="3">
    <citation type="submission" date="2020-12" db="UniProtKB">
        <authorList>
            <consortium name="EnsemblPlants"/>
        </authorList>
    </citation>
    <scope>IDENTIFICATION</scope>
</reference>
<dbReference type="Gramene" id="Pp3c3_33200V3.1">
    <property type="protein sequence ID" value="PAC:32944829.CDS.1"/>
    <property type="gene ID" value="Pp3c3_33200"/>
</dbReference>
<dbReference type="InParanoid" id="A0A2K1KX11"/>
<dbReference type="EnsemblPlants" id="Pp3c3_33200V3.1">
    <property type="protein sequence ID" value="PAC:32944829.CDS.1"/>
    <property type="gene ID" value="Pp3c3_33200"/>
</dbReference>
<name>A0A2K1KX11_PHYPA</name>
<accession>A0A2K1KX11</accession>
<dbReference type="EnsemblPlants" id="Pp3c3_33200V3.2">
    <property type="protein sequence ID" value="PAC:32944830.CDS.1"/>
    <property type="gene ID" value="Pp3c3_33200"/>
</dbReference>
<dbReference type="EMBL" id="ABEU02000003">
    <property type="protein sequence ID" value="PNR58318.1"/>
    <property type="molecule type" value="Genomic_DNA"/>
</dbReference>
<gene>
    <name evidence="2" type="ORF">PHYPA_005313</name>
</gene>